<accession>A0AAD9S814</accession>
<protein>
    <submittedName>
        <fullName evidence="2">Uncharacterized protein</fullName>
    </submittedName>
</protein>
<gene>
    <name evidence="2" type="ORF">N8I77_010893</name>
</gene>
<sequence>MSNYGLKTLVHAFRFCPDHTSDCDCQSERECLLGEVNDYLDQSHQIGELDLEEICLELDQHDICDGPPLGPSGEKQRDDSNFERLLEEAFKAFREQEREILLGVPMGLRRHGRITSDKWWWAAAHLRHHLEFFFVLRGIKPCLLFEDYSRTYINILSTVIIDCLVPIMDRLDLWSYGFNLSFYSFHWVLYDARCNKLPQITKIFLTHAFTVRRDDTGTYPYKENPFGVPDLEVAQALGYPIHADSVEGTRVVAIKDVTEMDALAAMGRPEPHCCVLGMCFDCTEGDRIEWMRVVLHFLVCQQAARSVGTELILSTYEHPEMSAWLNLNLGVLGGQLETVDPIGHVSDEDIETSEDTESGPLQQDADVGDDFSEQQDSDMEDSNPQQQDSGIEDSDSQQQEWDLEDSDSQQRDSYMEDEGAPL</sequence>
<organism evidence="2 3">
    <name type="scientific">Phomopsis amygdali</name>
    <name type="common">Fusicoccum amygdali</name>
    <dbReference type="NCBI Taxonomy" id="1214568"/>
    <lineage>
        <taxon>Eukaryota</taxon>
        <taxon>Fungi</taxon>
        <taxon>Dikarya</taxon>
        <taxon>Ascomycota</taxon>
        <taxon>Pezizomycotina</taxon>
        <taxon>Sordariomycetes</taxon>
        <taxon>Sordariomycetidae</taxon>
        <taxon>Diaporthales</taxon>
        <taxon>Diaporthaceae</taxon>
        <taxon>Diaporthe</taxon>
    </lineage>
</organism>
<dbReference type="AlphaFoldDB" id="A0AAD9S814"/>
<keyword evidence="3" id="KW-1185">Reference proteome</keyword>
<feature type="region of interest" description="Disordered" evidence="1">
    <location>
        <begin position="350"/>
        <end position="422"/>
    </location>
</feature>
<comment type="caution">
    <text evidence="2">The sequence shown here is derived from an EMBL/GenBank/DDBJ whole genome shotgun (WGS) entry which is preliminary data.</text>
</comment>
<reference evidence="2" key="1">
    <citation type="submission" date="2023-06" db="EMBL/GenBank/DDBJ databases">
        <authorList>
            <person name="Noh H."/>
        </authorList>
    </citation>
    <scope>NUCLEOTIDE SEQUENCE</scope>
    <source>
        <strain evidence="2">DUCC20226</strain>
    </source>
</reference>
<feature type="compositionally biased region" description="Acidic residues" evidence="1">
    <location>
        <begin position="366"/>
        <end position="381"/>
    </location>
</feature>
<dbReference type="EMBL" id="JAUJFL010000006">
    <property type="protein sequence ID" value="KAK2601444.1"/>
    <property type="molecule type" value="Genomic_DNA"/>
</dbReference>
<evidence type="ECO:0000256" key="1">
    <source>
        <dbReference type="SAM" id="MobiDB-lite"/>
    </source>
</evidence>
<name>A0AAD9S814_PHOAM</name>
<evidence type="ECO:0000313" key="2">
    <source>
        <dbReference type="EMBL" id="KAK2601444.1"/>
    </source>
</evidence>
<proteinExistence type="predicted"/>
<feature type="compositionally biased region" description="Acidic residues" evidence="1">
    <location>
        <begin position="390"/>
        <end position="407"/>
    </location>
</feature>
<dbReference type="Proteomes" id="UP001265746">
    <property type="component" value="Unassembled WGS sequence"/>
</dbReference>
<evidence type="ECO:0000313" key="3">
    <source>
        <dbReference type="Proteomes" id="UP001265746"/>
    </source>
</evidence>